<dbReference type="SMART" id="SM00257">
    <property type="entry name" value="LysM"/>
    <property type="match status" value="2"/>
</dbReference>
<keyword evidence="2" id="KW-0812">Transmembrane</keyword>
<evidence type="ECO:0000256" key="2">
    <source>
        <dbReference type="SAM" id="Phobius"/>
    </source>
</evidence>
<accession>A0A401G3T0</accession>
<dbReference type="Gene3D" id="1.10.530.10">
    <property type="match status" value="1"/>
</dbReference>
<dbReference type="InterPro" id="IPR018392">
    <property type="entry name" value="LysM"/>
</dbReference>
<dbReference type="Proteomes" id="UP000288096">
    <property type="component" value="Unassembled WGS sequence"/>
</dbReference>
<evidence type="ECO:0000256" key="1">
    <source>
        <dbReference type="ARBA" id="ARBA00007734"/>
    </source>
</evidence>
<organism evidence="4 5">
    <name type="scientific">Desulfonema ishimotonii</name>
    <dbReference type="NCBI Taxonomy" id="45657"/>
    <lineage>
        <taxon>Bacteria</taxon>
        <taxon>Pseudomonadati</taxon>
        <taxon>Thermodesulfobacteriota</taxon>
        <taxon>Desulfobacteria</taxon>
        <taxon>Desulfobacterales</taxon>
        <taxon>Desulfococcaceae</taxon>
        <taxon>Desulfonema</taxon>
    </lineage>
</organism>
<feature type="domain" description="LysM" evidence="3">
    <location>
        <begin position="501"/>
        <end position="545"/>
    </location>
</feature>
<dbReference type="Gene3D" id="3.10.350.10">
    <property type="entry name" value="LysM domain"/>
    <property type="match status" value="2"/>
</dbReference>
<evidence type="ECO:0000259" key="3">
    <source>
        <dbReference type="PROSITE" id="PS51782"/>
    </source>
</evidence>
<dbReference type="PROSITE" id="PS51782">
    <property type="entry name" value="LYSM"/>
    <property type="match status" value="2"/>
</dbReference>
<keyword evidence="2" id="KW-0472">Membrane</keyword>
<dbReference type="GO" id="GO:0008932">
    <property type="term" value="F:lytic endotransglycosylase activity"/>
    <property type="evidence" value="ECO:0007669"/>
    <property type="project" value="TreeGrafter"/>
</dbReference>
<dbReference type="SUPFAM" id="SSF54106">
    <property type="entry name" value="LysM domain"/>
    <property type="match status" value="2"/>
</dbReference>
<dbReference type="PROSITE" id="PS00922">
    <property type="entry name" value="TRANSGLYCOSYLASE"/>
    <property type="match status" value="1"/>
</dbReference>
<reference evidence="5" key="1">
    <citation type="submission" date="2017-11" db="EMBL/GenBank/DDBJ databases">
        <authorList>
            <person name="Watanabe M."/>
            <person name="Kojima H."/>
        </authorList>
    </citation>
    <scope>NUCLEOTIDE SEQUENCE [LARGE SCALE GENOMIC DNA]</scope>
    <source>
        <strain evidence="5">Tokyo 01</strain>
    </source>
</reference>
<dbReference type="GO" id="GO:0000270">
    <property type="term" value="P:peptidoglycan metabolic process"/>
    <property type="evidence" value="ECO:0007669"/>
    <property type="project" value="InterPro"/>
</dbReference>
<dbReference type="InterPro" id="IPR036779">
    <property type="entry name" value="LysM_dom_sf"/>
</dbReference>
<dbReference type="EMBL" id="BEXT01000001">
    <property type="protein sequence ID" value="GBC63890.1"/>
    <property type="molecule type" value="Genomic_DNA"/>
</dbReference>
<dbReference type="InterPro" id="IPR023346">
    <property type="entry name" value="Lysozyme-like_dom_sf"/>
</dbReference>
<dbReference type="Pfam" id="PF01464">
    <property type="entry name" value="SLT"/>
    <property type="match status" value="1"/>
</dbReference>
<dbReference type="InterPro" id="IPR000189">
    <property type="entry name" value="Transglyc_AS"/>
</dbReference>
<proteinExistence type="inferred from homology"/>
<evidence type="ECO:0000313" key="4">
    <source>
        <dbReference type="EMBL" id="GBC63890.1"/>
    </source>
</evidence>
<dbReference type="CDD" id="cd00118">
    <property type="entry name" value="LysM"/>
    <property type="match status" value="2"/>
</dbReference>
<evidence type="ECO:0000313" key="5">
    <source>
        <dbReference type="Proteomes" id="UP000288096"/>
    </source>
</evidence>
<keyword evidence="5" id="KW-1185">Reference proteome</keyword>
<dbReference type="OrthoDB" id="9815002at2"/>
<feature type="transmembrane region" description="Helical" evidence="2">
    <location>
        <begin position="26"/>
        <end position="44"/>
    </location>
</feature>
<comment type="caution">
    <text evidence="4">The sequence shown here is derived from an EMBL/GenBank/DDBJ whole genome shotgun (WGS) entry which is preliminary data.</text>
</comment>
<dbReference type="GO" id="GO:0016020">
    <property type="term" value="C:membrane"/>
    <property type="evidence" value="ECO:0007669"/>
    <property type="project" value="InterPro"/>
</dbReference>
<name>A0A401G3T0_9BACT</name>
<protein>
    <submittedName>
        <fullName evidence="4">Lytic transglycosylase</fullName>
    </submittedName>
</protein>
<dbReference type="InterPro" id="IPR008258">
    <property type="entry name" value="Transglycosylase_SLT_dom_1"/>
</dbReference>
<dbReference type="CDD" id="cd16894">
    <property type="entry name" value="MltD-like"/>
    <property type="match status" value="1"/>
</dbReference>
<dbReference type="SUPFAM" id="SSF53955">
    <property type="entry name" value="Lysozyme-like"/>
    <property type="match status" value="1"/>
</dbReference>
<gene>
    <name evidence="4" type="ORF">DENIS_4889</name>
</gene>
<reference evidence="5" key="2">
    <citation type="submission" date="2019-01" db="EMBL/GenBank/DDBJ databases">
        <title>Genome sequence of Desulfonema ishimotonii strain Tokyo 01.</title>
        <authorList>
            <person name="Fukui M."/>
        </authorList>
    </citation>
    <scope>NUCLEOTIDE SEQUENCE [LARGE SCALE GENOMIC DNA]</scope>
    <source>
        <strain evidence="5">Tokyo 01</strain>
    </source>
</reference>
<dbReference type="Pfam" id="PF01476">
    <property type="entry name" value="LysM"/>
    <property type="match status" value="2"/>
</dbReference>
<comment type="similarity">
    <text evidence="1">Belongs to the transglycosylase Slt family.</text>
</comment>
<keyword evidence="2" id="KW-1133">Transmembrane helix</keyword>
<sequence length="548" mass="62576">MASEKTETPHTPHHDGISRIRRGADVVLLLFLLLLLPGSLYLPTPPKTVVGPFSMPDRGADMPNPFPMIEALRPQVEFWKKIFTRYDRSQVVIHDAWYLDVIYEVVALKEAGKNPRQVVQDRVTTYRDLLKQMAENWEQPERMTPEVRKLYRRFQAVRPSDRFDIKDAQARVRTQGGQADSFRKGVAWSGRYRKKMKKILAEHRLPRQLIYLPLIESAYNPFARSYVDAAGLWQLMGQTARQYGLMMNHLVDERQDPFISTQAAARHLAHNYEVLRSWPLAITAYNHGLQGMVTATRQVKSENIVRVIEKYDGSRFEFASRNFYPEFLAAVDVGVNYKQYYDDLKIEAPLETEVFTVPDYVSVRVLSEYCGLPVSSIRDLNPALLSGAFASGGFVPKGYALNLMQPDRAKVENAYASIPDTLKYRYVKSGQTYRVRRGQTLSEIAGRYNVSARTLMRLNGLRSANRIRPGQRLKLPGRYVALARAVSAAKADETTRLQLTTKHRVKRGETLSEIANRYGISLRSLKKLNAIRNSRKIRAGQVLKIPEG</sequence>
<dbReference type="PANTHER" id="PTHR33734">
    <property type="entry name" value="LYSM DOMAIN-CONTAINING GPI-ANCHORED PROTEIN 2"/>
    <property type="match status" value="1"/>
</dbReference>
<feature type="domain" description="LysM" evidence="3">
    <location>
        <begin position="431"/>
        <end position="475"/>
    </location>
</feature>
<dbReference type="RefSeq" id="WP_124330916.1">
    <property type="nucleotide sequence ID" value="NZ_BEXT01000001.1"/>
</dbReference>
<dbReference type="AlphaFoldDB" id="A0A401G3T0"/>
<dbReference type="PANTHER" id="PTHR33734:SF22">
    <property type="entry name" value="MEMBRANE-BOUND LYTIC MUREIN TRANSGLYCOSYLASE D"/>
    <property type="match status" value="1"/>
</dbReference>